<dbReference type="EMBL" id="DAEQIJ010000007">
    <property type="protein sequence ID" value="HBH2620106.1"/>
    <property type="molecule type" value="Genomic_DNA"/>
</dbReference>
<comment type="caution">
    <text evidence="1">The sequence shown here is derived from an EMBL/GenBank/DDBJ whole genome shotgun (WGS) entry which is preliminary data.</text>
</comment>
<reference evidence="1" key="1">
    <citation type="journal article" date="2018" name="Genome Biol.">
        <title>SKESA: strategic k-mer extension for scrupulous assemblies.</title>
        <authorList>
            <person name="Souvorov A."/>
            <person name="Agarwala R."/>
            <person name="Lipman D.J."/>
        </authorList>
    </citation>
    <scope>NUCLEOTIDE SEQUENCE</scope>
    <source>
        <strain evidence="1">Clostridioides</strain>
    </source>
</reference>
<evidence type="ECO:0000313" key="2">
    <source>
        <dbReference type="Proteomes" id="UP000879542"/>
    </source>
</evidence>
<gene>
    <name evidence="1" type="ORF">KRQ00_001868</name>
</gene>
<dbReference type="AlphaFoldDB" id="A0A9P3YPX0"/>
<dbReference type="Proteomes" id="UP000879542">
    <property type="component" value="Unassembled WGS sequence"/>
</dbReference>
<proteinExistence type="predicted"/>
<name>A0A9P3YPX0_CLODI</name>
<dbReference type="RefSeq" id="WP_003427560.1">
    <property type="nucleotide sequence ID" value="NZ_AP025558.1"/>
</dbReference>
<protein>
    <submittedName>
        <fullName evidence="1">Uncharacterized protein</fullName>
    </submittedName>
</protein>
<sequence>MTIRINLNGENILENADNKFYGLRARVEFDLDLLDEDEDVIDIMDRILTLDVKPSRMFITKGRVDIFYQPQKEIAIQSKSGYMKLINEFIDFIESQEIVEMKFSGWNLNGDKVVESQANDSNISFSKEIFNPDTVYLDGLIEGYVNL</sequence>
<reference evidence="1" key="2">
    <citation type="submission" date="2021-06" db="EMBL/GenBank/DDBJ databases">
        <authorList>
            <consortium name="NCBI Pathogen Detection Project"/>
        </authorList>
    </citation>
    <scope>NUCLEOTIDE SEQUENCE</scope>
    <source>
        <strain evidence="1">Clostridioides</strain>
    </source>
</reference>
<evidence type="ECO:0000313" key="1">
    <source>
        <dbReference type="EMBL" id="HBH2620106.1"/>
    </source>
</evidence>
<organism evidence="1 2">
    <name type="scientific">Clostridioides difficile</name>
    <name type="common">Peptoclostridium difficile</name>
    <dbReference type="NCBI Taxonomy" id="1496"/>
    <lineage>
        <taxon>Bacteria</taxon>
        <taxon>Bacillati</taxon>
        <taxon>Bacillota</taxon>
        <taxon>Clostridia</taxon>
        <taxon>Peptostreptococcales</taxon>
        <taxon>Peptostreptococcaceae</taxon>
        <taxon>Clostridioides</taxon>
    </lineage>
</organism>
<accession>A0A9P3YPX0</accession>